<keyword evidence="3" id="KW-1185">Reference proteome</keyword>
<evidence type="ECO:0000313" key="2">
    <source>
        <dbReference type="EMBL" id="WVZ95366.1"/>
    </source>
</evidence>
<evidence type="ECO:0000256" key="1">
    <source>
        <dbReference type="SAM" id="MobiDB-lite"/>
    </source>
</evidence>
<feature type="region of interest" description="Disordered" evidence="1">
    <location>
        <begin position="84"/>
        <end position="104"/>
    </location>
</feature>
<feature type="compositionally biased region" description="Polar residues" evidence="1">
    <location>
        <begin position="89"/>
        <end position="104"/>
    </location>
</feature>
<reference evidence="2 3" key="1">
    <citation type="submission" date="2024-02" db="EMBL/GenBank/DDBJ databases">
        <title>High-quality chromosome-scale genome assembly of Pensacola bahiagrass (Paspalum notatum Flugge var. saurae).</title>
        <authorList>
            <person name="Vega J.M."/>
            <person name="Podio M."/>
            <person name="Orjuela J."/>
            <person name="Siena L.A."/>
            <person name="Pessino S.C."/>
            <person name="Combes M.C."/>
            <person name="Mariac C."/>
            <person name="Albertini E."/>
            <person name="Pupilli F."/>
            <person name="Ortiz J.P.A."/>
            <person name="Leblanc O."/>
        </authorList>
    </citation>
    <scope>NUCLEOTIDE SEQUENCE [LARGE SCALE GENOMIC DNA]</scope>
    <source>
        <strain evidence="2">R1</strain>
        <tissue evidence="2">Leaf</tissue>
    </source>
</reference>
<accession>A0AAQ3XEY3</accession>
<organism evidence="2 3">
    <name type="scientific">Paspalum notatum var. saurae</name>
    <dbReference type="NCBI Taxonomy" id="547442"/>
    <lineage>
        <taxon>Eukaryota</taxon>
        <taxon>Viridiplantae</taxon>
        <taxon>Streptophyta</taxon>
        <taxon>Embryophyta</taxon>
        <taxon>Tracheophyta</taxon>
        <taxon>Spermatophyta</taxon>
        <taxon>Magnoliopsida</taxon>
        <taxon>Liliopsida</taxon>
        <taxon>Poales</taxon>
        <taxon>Poaceae</taxon>
        <taxon>PACMAD clade</taxon>
        <taxon>Panicoideae</taxon>
        <taxon>Andropogonodae</taxon>
        <taxon>Paspaleae</taxon>
        <taxon>Paspalinae</taxon>
        <taxon>Paspalum</taxon>
    </lineage>
</organism>
<name>A0AAQ3XEY3_PASNO</name>
<feature type="region of interest" description="Disordered" evidence="1">
    <location>
        <begin position="1"/>
        <end position="26"/>
    </location>
</feature>
<dbReference type="EMBL" id="CP144753">
    <property type="protein sequence ID" value="WVZ95366.1"/>
    <property type="molecule type" value="Genomic_DNA"/>
</dbReference>
<protein>
    <submittedName>
        <fullName evidence="2">Uncharacterized protein</fullName>
    </submittedName>
</protein>
<dbReference type="AlphaFoldDB" id="A0AAQ3XEY3"/>
<sequence>MCGGPRAGSRSVGERGRGAPGPEPLRVGSVVATRADLGPVALGWCGVGVSSSSFSSFGAVATVLGMDAGLGVVGRRCGSRLHVDESWESKPQQVSSLSSDGGIS</sequence>
<proteinExistence type="predicted"/>
<gene>
    <name evidence="2" type="ORF">U9M48_041138</name>
</gene>
<evidence type="ECO:0000313" key="3">
    <source>
        <dbReference type="Proteomes" id="UP001341281"/>
    </source>
</evidence>
<dbReference type="Proteomes" id="UP001341281">
    <property type="component" value="Chromosome 09"/>
</dbReference>